<organism evidence="11 12">
    <name type="scientific">Abeliophyllum distichum</name>
    <dbReference type="NCBI Taxonomy" id="126358"/>
    <lineage>
        <taxon>Eukaryota</taxon>
        <taxon>Viridiplantae</taxon>
        <taxon>Streptophyta</taxon>
        <taxon>Embryophyta</taxon>
        <taxon>Tracheophyta</taxon>
        <taxon>Spermatophyta</taxon>
        <taxon>Magnoliopsida</taxon>
        <taxon>eudicotyledons</taxon>
        <taxon>Gunneridae</taxon>
        <taxon>Pentapetalae</taxon>
        <taxon>asterids</taxon>
        <taxon>lamiids</taxon>
        <taxon>Lamiales</taxon>
        <taxon>Oleaceae</taxon>
        <taxon>Forsythieae</taxon>
        <taxon>Abeliophyllum</taxon>
    </lineage>
</organism>
<feature type="transmembrane region" description="Helical" evidence="10">
    <location>
        <begin position="306"/>
        <end position="327"/>
    </location>
</feature>
<evidence type="ECO:0000256" key="7">
    <source>
        <dbReference type="ARBA" id="ARBA00023265"/>
    </source>
</evidence>
<dbReference type="Proteomes" id="UP001604336">
    <property type="component" value="Unassembled WGS sequence"/>
</dbReference>
<feature type="region of interest" description="Disordered" evidence="9">
    <location>
        <begin position="456"/>
        <end position="478"/>
    </location>
</feature>
<keyword evidence="7 8" id="KW-0568">Pathogenesis-related protein</keyword>
<evidence type="ECO:0000256" key="6">
    <source>
        <dbReference type="ARBA" id="ARBA00023136"/>
    </source>
</evidence>
<evidence type="ECO:0000256" key="9">
    <source>
        <dbReference type="SAM" id="MobiDB-lite"/>
    </source>
</evidence>
<feature type="transmembrane region" description="Helical" evidence="10">
    <location>
        <begin position="15"/>
        <end position="39"/>
    </location>
</feature>
<evidence type="ECO:0000256" key="1">
    <source>
        <dbReference type="ARBA" id="ARBA00004141"/>
    </source>
</evidence>
<proteinExistence type="inferred from homology"/>
<comment type="function">
    <text evidence="8">May be involved in modulation of pathogen defense and leaf cell death.</text>
</comment>
<dbReference type="AlphaFoldDB" id="A0ABD1QZ36"/>
<feature type="transmembrane region" description="Helical" evidence="10">
    <location>
        <begin position="279"/>
        <end position="300"/>
    </location>
</feature>
<dbReference type="GO" id="GO:0005516">
    <property type="term" value="F:calmodulin binding"/>
    <property type="evidence" value="ECO:0007669"/>
    <property type="project" value="UniProtKB-KW"/>
</dbReference>
<feature type="transmembrane region" description="Helical" evidence="10">
    <location>
        <begin position="406"/>
        <end position="427"/>
    </location>
</feature>
<dbReference type="EMBL" id="JBFOLK010000010">
    <property type="protein sequence ID" value="KAL2481438.1"/>
    <property type="molecule type" value="Genomic_DNA"/>
</dbReference>
<evidence type="ECO:0000256" key="10">
    <source>
        <dbReference type="SAM" id="Phobius"/>
    </source>
</evidence>
<accession>A0ABD1QZ36</accession>
<feature type="transmembrane region" description="Helical" evidence="10">
    <location>
        <begin position="60"/>
        <end position="78"/>
    </location>
</feature>
<name>A0ABD1QZ36_9LAMI</name>
<keyword evidence="3 8" id="KW-0812">Transmembrane</keyword>
<dbReference type="GO" id="GO:0006952">
    <property type="term" value="P:defense response"/>
    <property type="evidence" value="ECO:0007669"/>
    <property type="project" value="UniProtKB-KW"/>
</dbReference>
<keyword evidence="6 8" id="KW-0472">Membrane</keyword>
<keyword evidence="12" id="KW-1185">Reference proteome</keyword>
<feature type="region of interest" description="Disordered" evidence="9">
    <location>
        <begin position="519"/>
        <end position="561"/>
    </location>
</feature>
<evidence type="ECO:0000256" key="4">
    <source>
        <dbReference type="ARBA" id="ARBA00022821"/>
    </source>
</evidence>
<feature type="transmembrane region" description="Helical" evidence="10">
    <location>
        <begin position="363"/>
        <end position="386"/>
    </location>
</feature>
<comment type="caution">
    <text evidence="11">The sequence shown here is derived from an EMBL/GenBank/DDBJ whole genome shotgun (WGS) entry which is preliminary data.</text>
</comment>
<keyword evidence="4 8" id="KW-0611">Plant defense</keyword>
<dbReference type="PANTHER" id="PTHR31942">
    <property type="entry name" value="MLO-LIKE PROTEIN 1"/>
    <property type="match status" value="1"/>
</dbReference>
<protein>
    <recommendedName>
        <fullName evidence="8">MLO-like protein</fullName>
    </recommendedName>
</protein>
<evidence type="ECO:0000256" key="5">
    <source>
        <dbReference type="ARBA" id="ARBA00022989"/>
    </source>
</evidence>
<dbReference type="GO" id="GO:0016020">
    <property type="term" value="C:membrane"/>
    <property type="evidence" value="ECO:0007669"/>
    <property type="project" value="UniProtKB-SubCell"/>
</dbReference>
<evidence type="ECO:0000256" key="3">
    <source>
        <dbReference type="ARBA" id="ARBA00022692"/>
    </source>
</evidence>
<evidence type="ECO:0000313" key="12">
    <source>
        <dbReference type="Proteomes" id="UP001604336"/>
    </source>
</evidence>
<dbReference type="InterPro" id="IPR004326">
    <property type="entry name" value="Mlo"/>
</dbReference>
<evidence type="ECO:0000256" key="8">
    <source>
        <dbReference type="RuleBase" id="RU280816"/>
    </source>
</evidence>
<reference evidence="12" key="1">
    <citation type="submission" date="2024-07" db="EMBL/GenBank/DDBJ databases">
        <title>Two chromosome-level genome assemblies of Korean endemic species Abeliophyllum distichum and Forsythia ovata (Oleaceae).</title>
        <authorList>
            <person name="Jang H."/>
        </authorList>
    </citation>
    <scope>NUCLEOTIDE SEQUENCE [LARGE SCALE GENOMIC DNA]</scope>
</reference>
<keyword evidence="5 8" id="KW-1133">Transmembrane helix</keyword>
<sequence length="583" mass="66468">MAAKGGRSLEETPTWAVAVVCFVLIAVSIIIEHIIHLIGKWLIKRNKNALHEALEKVKSELMLVGFISLLLTVGQGPISEICVSKAIGNSWHPCDHKQEKSKYKDDSEDDGRRRLLAYLDSGDTHRRVLAAGGYDKCADKGQVPLVSSDGIHQLHIFIFVLAVFHVLCCVTTLALGRAKMKKWKSWEMETGTAEYQYSHDPERFRFTRDTSFGRRHLSSSSQSPFLLSVVCFFRQFIRSVPKVDYLTLRHGFISAHLAPNSRANFDFQKYIKRSLEEDFKVVVGISPPIWFFAVLFLLFNTNGWRSYLWLPFIPLIIILLVGTKLQFIITKMGLRIQETGEVVKGIPVVQPGDDLFWFNRPRVLLYLIQFVLFQNAFQLAFFAWAWYEFGIRSCFHNKTEDVVIRISMGVLVEILCSYVTLPLYALVTQMGSNMKPTIFNEKVARALRTWHQTARKQLKRNQHPGSITPLSSRSGTPLHASSPVHLLRFYKSELDSANATPRHSSYGVDRPWQVEESVTSVSSPHYQEDIPWSSHGRTRDLVEEEKETQESNSHHSGPQAHSLHHNIDVVQLADFSFDKNSSV</sequence>
<keyword evidence="8" id="KW-0112">Calmodulin-binding</keyword>
<evidence type="ECO:0000256" key="2">
    <source>
        <dbReference type="ARBA" id="ARBA00006574"/>
    </source>
</evidence>
<comment type="domain">
    <text evidence="8">The C-terminus contains a calmodulin-binding domain, which binds calmodulin in a calcium-dependent fashion.</text>
</comment>
<dbReference type="PANTHER" id="PTHR31942:SF114">
    <property type="entry name" value="MLO-LIKE PROTEIN"/>
    <property type="match status" value="1"/>
</dbReference>
<feature type="transmembrane region" description="Helical" evidence="10">
    <location>
        <begin position="154"/>
        <end position="175"/>
    </location>
</feature>
<comment type="similarity">
    <text evidence="2 8">Belongs to the MLO family.</text>
</comment>
<gene>
    <name evidence="8" type="primary">MLO</name>
    <name evidence="11" type="ORF">Adt_34404</name>
</gene>
<dbReference type="Pfam" id="PF03094">
    <property type="entry name" value="Mlo"/>
    <property type="match status" value="1"/>
</dbReference>
<evidence type="ECO:0000313" key="11">
    <source>
        <dbReference type="EMBL" id="KAL2481438.1"/>
    </source>
</evidence>
<feature type="compositionally biased region" description="Polar residues" evidence="9">
    <location>
        <begin position="463"/>
        <end position="475"/>
    </location>
</feature>
<comment type="subcellular location">
    <subcellularLocation>
        <location evidence="1 8">Membrane</location>
        <topology evidence="1 8">Multi-pass membrane protein</topology>
    </subcellularLocation>
</comment>